<sequence>MTVVEYEKNYTELSKYATSVIEDEAGRCKRFKEGLRKEIRTPVPASAHWNDFFKLVEAALRVEKSLNERKHEREASKNVRTFSSSIHRNRPGKGRSGSFVPGVSNKGNFKSQFSGSSFSKSRSGGGVHRSSGSSHPMFSAGGSHVARSDRAILESGKSSVCYNCGQPGHYRRDCPQLILEGNTMHKTISQTISQQLKTTRTSGEGSSGGKQKGPVGCSHQEGKVLAMKQQEAADAPNVVTDTLSIFDKSAHVLMDPGDSFIVINSVHRNCMVHIDGKNEIIFHGDRKILSTCVISSLKASKLLRKGCTTYIAYEIGTQVSKLKLEDIPVGFIRPSASPWATPVLFVKKKDDDLFDQLRVASVFSKIDLRLAFMNLMSQVFHPHLDQFVIVFIDDILVYSGSKEKHVEHLRIGLQTLRHRELYAKFSKCEFWLDWIVFLVHVVSAEGICVDPRKTKAVDKWERPTFITKIRSFLGLMGYYCRFVEGFSKLALPLTNLTRKNVKFEWTDACE</sequence>
<evidence type="ECO:0000256" key="2">
    <source>
        <dbReference type="SAM" id="MobiDB-lite"/>
    </source>
</evidence>
<dbReference type="InterPro" id="IPR043128">
    <property type="entry name" value="Rev_trsase/Diguanyl_cyclase"/>
</dbReference>
<accession>A0A5D3DT34</accession>
<feature type="region of interest" description="Disordered" evidence="2">
    <location>
        <begin position="191"/>
        <end position="218"/>
    </location>
</feature>
<feature type="region of interest" description="Disordered" evidence="2">
    <location>
        <begin position="68"/>
        <end position="145"/>
    </location>
</feature>
<evidence type="ECO:0000313" key="4">
    <source>
        <dbReference type="EMBL" id="TYK26763.1"/>
    </source>
</evidence>
<feature type="compositionally biased region" description="Basic and acidic residues" evidence="2">
    <location>
        <begin position="68"/>
        <end position="77"/>
    </location>
</feature>
<dbReference type="InterPro" id="IPR036875">
    <property type="entry name" value="Znf_CCHC_sf"/>
</dbReference>
<dbReference type="SUPFAM" id="SSF56672">
    <property type="entry name" value="DNA/RNA polymerases"/>
    <property type="match status" value="1"/>
</dbReference>
<dbReference type="Pfam" id="PF00078">
    <property type="entry name" value="RVT_1"/>
    <property type="match status" value="1"/>
</dbReference>
<feature type="compositionally biased region" description="Low complexity" evidence="2">
    <location>
        <begin position="106"/>
        <end position="135"/>
    </location>
</feature>
<organism evidence="4 5">
    <name type="scientific">Cucumis melo var. makuwa</name>
    <name type="common">Oriental melon</name>
    <dbReference type="NCBI Taxonomy" id="1194695"/>
    <lineage>
        <taxon>Eukaryota</taxon>
        <taxon>Viridiplantae</taxon>
        <taxon>Streptophyta</taxon>
        <taxon>Embryophyta</taxon>
        <taxon>Tracheophyta</taxon>
        <taxon>Spermatophyta</taxon>
        <taxon>Magnoliopsida</taxon>
        <taxon>eudicotyledons</taxon>
        <taxon>Gunneridae</taxon>
        <taxon>Pentapetalae</taxon>
        <taxon>rosids</taxon>
        <taxon>fabids</taxon>
        <taxon>Cucurbitales</taxon>
        <taxon>Cucurbitaceae</taxon>
        <taxon>Benincaseae</taxon>
        <taxon>Cucumis</taxon>
    </lineage>
</organism>
<dbReference type="SUPFAM" id="SSF57756">
    <property type="entry name" value="Retrovirus zinc finger-like domains"/>
    <property type="match status" value="1"/>
</dbReference>
<dbReference type="CDD" id="cd01647">
    <property type="entry name" value="RT_LTR"/>
    <property type="match status" value="1"/>
</dbReference>
<dbReference type="Pfam" id="PF00098">
    <property type="entry name" value="zf-CCHC"/>
    <property type="match status" value="1"/>
</dbReference>
<protein>
    <submittedName>
        <fullName evidence="4">DNA/RNA polymerases superfamily protein</fullName>
    </submittedName>
</protein>
<dbReference type="PANTHER" id="PTHR37984">
    <property type="entry name" value="PROTEIN CBG26694"/>
    <property type="match status" value="1"/>
</dbReference>
<dbReference type="InterPro" id="IPR050951">
    <property type="entry name" value="Retrovirus_Pol_polyprotein"/>
</dbReference>
<dbReference type="PROSITE" id="PS50158">
    <property type="entry name" value="ZF_CCHC"/>
    <property type="match status" value="1"/>
</dbReference>
<name>A0A5D3DT34_CUCMM</name>
<comment type="caution">
    <text evidence="4">The sequence shown here is derived from an EMBL/GenBank/DDBJ whole genome shotgun (WGS) entry which is preliminary data.</text>
</comment>
<dbReference type="GO" id="GO:0003676">
    <property type="term" value="F:nucleic acid binding"/>
    <property type="evidence" value="ECO:0007669"/>
    <property type="project" value="InterPro"/>
</dbReference>
<dbReference type="Gene3D" id="3.30.70.270">
    <property type="match status" value="2"/>
</dbReference>
<dbReference type="InterPro" id="IPR043502">
    <property type="entry name" value="DNA/RNA_pol_sf"/>
</dbReference>
<reference evidence="4 5" key="1">
    <citation type="submission" date="2019-08" db="EMBL/GenBank/DDBJ databases">
        <title>Draft genome sequences of two oriental melons (Cucumis melo L. var makuwa).</title>
        <authorList>
            <person name="Kwon S.-Y."/>
        </authorList>
    </citation>
    <scope>NUCLEOTIDE SEQUENCE [LARGE SCALE GENOMIC DNA]</scope>
    <source>
        <strain evidence="5">cv. Chang Bougi</strain>
        <tissue evidence="4">Leaf</tissue>
    </source>
</reference>
<keyword evidence="1" id="KW-0479">Metal-binding</keyword>
<feature type="domain" description="CCHC-type" evidence="3">
    <location>
        <begin position="161"/>
        <end position="176"/>
    </location>
</feature>
<dbReference type="SMART" id="SM00343">
    <property type="entry name" value="ZnF_C2HC"/>
    <property type="match status" value="1"/>
</dbReference>
<proteinExistence type="predicted"/>
<keyword evidence="1" id="KW-0862">Zinc</keyword>
<dbReference type="Proteomes" id="UP000321947">
    <property type="component" value="Unassembled WGS sequence"/>
</dbReference>
<dbReference type="Gene3D" id="4.10.60.10">
    <property type="entry name" value="Zinc finger, CCHC-type"/>
    <property type="match status" value="1"/>
</dbReference>
<keyword evidence="1" id="KW-0863">Zinc-finger</keyword>
<gene>
    <name evidence="4" type="ORF">E5676_scaffold124G00550</name>
</gene>
<evidence type="ECO:0000259" key="3">
    <source>
        <dbReference type="PROSITE" id="PS50158"/>
    </source>
</evidence>
<dbReference type="GO" id="GO:0008270">
    <property type="term" value="F:zinc ion binding"/>
    <property type="evidence" value="ECO:0007669"/>
    <property type="project" value="UniProtKB-KW"/>
</dbReference>
<evidence type="ECO:0000256" key="1">
    <source>
        <dbReference type="PROSITE-ProRule" id="PRU00047"/>
    </source>
</evidence>
<dbReference type="EMBL" id="SSTD01003357">
    <property type="protein sequence ID" value="TYK26763.1"/>
    <property type="molecule type" value="Genomic_DNA"/>
</dbReference>
<dbReference type="AlphaFoldDB" id="A0A5D3DT34"/>
<evidence type="ECO:0000313" key="5">
    <source>
        <dbReference type="Proteomes" id="UP000321947"/>
    </source>
</evidence>
<dbReference type="InterPro" id="IPR000477">
    <property type="entry name" value="RT_dom"/>
</dbReference>
<dbReference type="InterPro" id="IPR001878">
    <property type="entry name" value="Znf_CCHC"/>
</dbReference>
<dbReference type="PANTHER" id="PTHR37984:SF5">
    <property type="entry name" value="PROTEIN NYNRIN-LIKE"/>
    <property type="match status" value="1"/>
</dbReference>
<dbReference type="Gene3D" id="3.10.10.10">
    <property type="entry name" value="HIV Type 1 Reverse Transcriptase, subunit A, domain 1"/>
    <property type="match status" value="1"/>
</dbReference>